<keyword evidence="5 7" id="KW-1133">Transmembrane helix</keyword>
<dbReference type="STRING" id="1691903.A9B99_00395"/>
<feature type="transmembrane region" description="Helical" evidence="7">
    <location>
        <begin position="376"/>
        <end position="395"/>
    </location>
</feature>
<dbReference type="GO" id="GO:0005886">
    <property type="term" value="C:plasma membrane"/>
    <property type="evidence" value="ECO:0007669"/>
    <property type="project" value="UniProtKB-SubCell"/>
</dbReference>
<comment type="caution">
    <text evidence="9">The sequence shown here is derived from an EMBL/GenBank/DDBJ whole genome shotgun (WGS) entry which is preliminary data.</text>
</comment>
<feature type="transmembrane region" description="Helical" evidence="7">
    <location>
        <begin position="78"/>
        <end position="98"/>
    </location>
</feature>
<organism evidence="9 10">
    <name type="scientific">Mangrovibacter phragmitis</name>
    <dbReference type="NCBI Taxonomy" id="1691903"/>
    <lineage>
        <taxon>Bacteria</taxon>
        <taxon>Pseudomonadati</taxon>
        <taxon>Pseudomonadota</taxon>
        <taxon>Gammaproteobacteria</taxon>
        <taxon>Enterobacterales</taxon>
        <taxon>Enterobacteriaceae</taxon>
        <taxon>Mangrovibacter</taxon>
    </lineage>
</organism>
<dbReference type="EMBL" id="LYRP01000001">
    <property type="protein sequence ID" value="OAT78237.1"/>
    <property type="molecule type" value="Genomic_DNA"/>
</dbReference>
<feature type="transmembrane region" description="Helical" evidence="7">
    <location>
        <begin position="137"/>
        <end position="162"/>
    </location>
</feature>
<dbReference type="InterPro" id="IPR036259">
    <property type="entry name" value="MFS_trans_sf"/>
</dbReference>
<feature type="transmembrane region" description="Helical" evidence="7">
    <location>
        <begin position="258"/>
        <end position="277"/>
    </location>
</feature>
<feature type="transmembrane region" description="Helical" evidence="7">
    <location>
        <begin position="104"/>
        <end position="125"/>
    </location>
</feature>
<feature type="transmembrane region" description="Helical" evidence="7">
    <location>
        <begin position="220"/>
        <end position="246"/>
    </location>
</feature>
<sequence>MKHNKKRLPDGPVLILLLASLCITLGRGMTLPFMTIYLHRQYGMSVDKVGLAMTFALVIGVAFSLTFGMLADRFDKKRYMLIATGCFIAGFIGIPLSQTPWMTVAFYAVINCSYSVFASVLKGYFSDTLPPVRRPGIFSLNYTFINIGWTIGPPLGTMVMLYNVHLPFWLAALSASLPFVLIGLRVPAQQPAYRASNEIAGTDEKTPDSWSLSVLLHDKALGYFTLSGFLSSLVCGSFVSFLSQYVLVVADNALAEKVVSVVLPINALVVVSFQYWVGKQLRPSRLKGWMFIGSVCFSLGLLGFLYAGNNLVFWGIAAVVFTFGELIYVPGEYMLIDHIAPPGMKASYFSAQNIGNLGAAANPLVTGYMLTWFPAPVLFCAFIVAICAAWWLMLLGMEVRNTPRAAHPASE</sequence>
<dbReference type="RefSeq" id="WP_064593508.1">
    <property type="nucleotide sequence ID" value="NZ_CP134782.1"/>
</dbReference>
<accession>A0A1B7L7B5</accession>
<dbReference type="PANTHER" id="PTHR23535">
    <property type="entry name" value="SUGAR EFFLUX TRANSPORTER A-RELATED"/>
    <property type="match status" value="1"/>
</dbReference>
<name>A0A1B7L7B5_9ENTR</name>
<dbReference type="PROSITE" id="PS50850">
    <property type="entry name" value="MFS"/>
    <property type="match status" value="1"/>
</dbReference>
<evidence type="ECO:0000256" key="1">
    <source>
        <dbReference type="ARBA" id="ARBA00004651"/>
    </source>
</evidence>
<keyword evidence="10" id="KW-1185">Reference proteome</keyword>
<dbReference type="OrthoDB" id="3237211at2"/>
<evidence type="ECO:0000259" key="8">
    <source>
        <dbReference type="PROSITE" id="PS50850"/>
    </source>
</evidence>
<reference evidence="10" key="1">
    <citation type="submission" date="2016-05" db="EMBL/GenBank/DDBJ databases">
        <authorList>
            <person name="Behera P."/>
            <person name="Vaishampayan P."/>
            <person name="Singh N."/>
            <person name="Raina V."/>
            <person name="Suar M."/>
            <person name="Pattnaik A."/>
            <person name="Rastogi G."/>
        </authorList>
    </citation>
    <scope>NUCLEOTIDE SEQUENCE [LARGE SCALE GENOMIC DNA]</scope>
    <source>
        <strain evidence="10">MP23</strain>
    </source>
</reference>
<feature type="domain" description="Major facilitator superfamily (MFS) profile" evidence="8">
    <location>
        <begin position="12"/>
        <end position="400"/>
    </location>
</feature>
<evidence type="ECO:0000256" key="2">
    <source>
        <dbReference type="ARBA" id="ARBA00022448"/>
    </source>
</evidence>
<dbReference type="Pfam" id="PF07690">
    <property type="entry name" value="MFS_1"/>
    <property type="match status" value="1"/>
</dbReference>
<evidence type="ECO:0000256" key="5">
    <source>
        <dbReference type="ARBA" id="ARBA00022989"/>
    </source>
</evidence>
<dbReference type="Proteomes" id="UP000078225">
    <property type="component" value="Unassembled WGS sequence"/>
</dbReference>
<proteinExistence type="predicted"/>
<comment type="subcellular location">
    <subcellularLocation>
        <location evidence="1">Cell membrane</location>
        <topology evidence="1">Multi-pass membrane protein</topology>
    </subcellularLocation>
</comment>
<dbReference type="AlphaFoldDB" id="A0A1B7L7B5"/>
<feature type="transmembrane region" description="Helical" evidence="7">
    <location>
        <begin position="52"/>
        <end position="71"/>
    </location>
</feature>
<gene>
    <name evidence="9" type="ORF">A9B99_00395</name>
</gene>
<evidence type="ECO:0000313" key="10">
    <source>
        <dbReference type="Proteomes" id="UP000078225"/>
    </source>
</evidence>
<keyword evidence="2" id="KW-0813">Transport</keyword>
<dbReference type="PANTHER" id="PTHR23535:SF1">
    <property type="entry name" value="MFS FAMILY TRANSPORT PROTEIN"/>
    <property type="match status" value="1"/>
</dbReference>
<evidence type="ECO:0000256" key="3">
    <source>
        <dbReference type="ARBA" id="ARBA00022475"/>
    </source>
</evidence>
<dbReference type="CDD" id="cd17329">
    <property type="entry name" value="MFS_MdtH_MDR_like"/>
    <property type="match status" value="1"/>
</dbReference>
<feature type="transmembrane region" description="Helical" evidence="7">
    <location>
        <begin position="313"/>
        <end position="336"/>
    </location>
</feature>
<evidence type="ECO:0000256" key="4">
    <source>
        <dbReference type="ARBA" id="ARBA00022692"/>
    </source>
</evidence>
<dbReference type="InterPro" id="IPR020846">
    <property type="entry name" value="MFS_dom"/>
</dbReference>
<evidence type="ECO:0000256" key="7">
    <source>
        <dbReference type="SAM" id="Phobius"/>
    </source>
</evidence>
<dbReference type="Gene3D" id="1.20.1250.20">
    <property type="entry name" value="MFS general substrate transporter like domains"/>
    <property type="match status" value="1"/>
</dbReference>
<dbReference type="SUPFAM" id="SSF103473">
    <property type="entry name" value="MFS general substrate transporter"/>
    <property type="match status" value="1"/>
</dbReference>
<evidence type="ECO:0000256" key="6">
    <source>
        <dbReference type="ARBA" id="ARBA00023136"/>
    </source>
</evidence>
<protein>
    <submittedName>
        <fullName evidence="9">Transporter</fullName>
    </submittedName>
</protein>
<feature type="transmembrane region" description="Helical" evidence="7">
    <location>
        <begin position="289"/>
        <end position="307"/>
    </location>
</feature>
<keyword evidence="4 7" id="KW-0812">Transmembrane</keyword>
<keyword evidence="3" id="KW-1003">Cell membrane</keyword>
<evidence type="ECO:0000313" key="9">
    <source>
        <dbReference type="EMBL" id="OAT78237.1"/>
    </source>
</evidence>
<keyword evidence="6 7" id="KW-0472">Membrane</keyword>
<dbReference type="GO" id="GO:0071916">
    <property type="term" value="F:dipeptide transmembrane transporter activity"/>
    <property type="evidence" value="ECO:0007669"/>
    <property type="project" value="TreeGrafter"/>
</dbReference>
<dbReference type="InterPro" id="IPR011701">
    <property type="entry name" value="MFS"/>
</dbReference>